<gene>
    <name evidence="2" type="ORF">COLO4_24396</name>
</gene>
<feature type="region of interest" description="Disordered" evidence="1">
    <location>
        <begin position="48"/>
        <end position="69"/>
    </location>
</feature>
<keyword evidence="3" id="KW-1185">Reference proteome</keyword>
<accession>A0A1R3IAM0</accession>
<reference evidence="3" key="1">
    <citation type="submission" date="2013-09" db="EMBL/GenBank/DDBJ databases">
        <title>Corchorus olitorius genome sequencing.</title>
        <authorList>
            <person name="Alam M."/>
            <person name="Haque M.S."/>
            <person name="Islam M.S."/>
            <person name="Emdad E.M."/>
            <person name="Islam M.M."/>
            <person name="Ahmed B."/>
            <person name="Halim A."/>
            <person name="Hossen Q.M.M."/>
            <person name="Hossain M.Z."/>
            <person name="Ahmed R."/>
            <person name="Khan M.M."/>
            <person name="Islam R."/>
            <person name="Rashid M.M."/>
            <person name="Khan S.A."/>
            <person name="Rahman M.S."/>
            <person name="Alam M."/>
            <person name="Yahiya A.S."/>
            <person name="Khan M.S."/>
            <person name="Azam M.S."/>
            <person name="Haque T."/>
            <person name="Lashkar M.Z.H."/>
            <person name="Akhand A.I."/>
            <person name="Morshed G."/>
            <person name="Roy S."/>
            <person name="Uddin K.S."/>
            <person name="Rabeya T."/>
            <person name="Hossain A.S."/>
            <person name="Chowdhury A."/>
            <person name="Snigdha A.R."/>
            <person name="Mortoza M.S."/>
            <person name="Matin S.A."/>
            <person name="Hoque S.M.E."/>
            <person name="Islam M.K."/>
            <person name="Roy D.K."/>
            <person name="Haider R."/>
            <person name="Moosa M.M."/>
            <person name="Elias S.M."/>
            <person name="Hasan A.M."/>
            <person name="Jahan S."/>
            <person name="Shafiuddin M."/>
            <person name="Mahmood N."/>
            <person name="Shommy N.S."/>
        </authorList>
    </citation>
    <scope>NUCLEOTIDE SEQUENCE [LARGE SCALE GENOMIC DNA]</scope>
    <source>
        <strain evidence="3">cv. O-4</strain>
    </source>
</reference>
<evidence type="ECO:0000313" key="2">
    <source>
        <dbReference type="EMBL" id="OMO79551.1"/>
    </source>
</evidence>
<proteinExistence type="predicted"/>
<dbReference type="EMBL" id="AWUE01018530">
    <property type="protein sequence ID" value="OMO79551.1"/>
    <property type="molecule type" value="Genomic_DNA"/>
</dbReference>
<name>A0A1R3IAM0_9ROSI</name>
<dbReference type="Proteomes" id="UP000187203">
    <property type="component" value="Unassembled WGS sequence"/>
</dbReference>
<sequence>MEVKLHRNAHLHPLIAAPTSVRCEYHQISLDLTLPKLNFTTSIGKSHRHLKPIPRESKEGETWGREQGKRKGNELSFFWFPVE</sequence>
<evidence type="ECO:0000313" key="3">
    <source>
        <dbReference type="Proteomes" id="UP000187203"/>
    </source>
</evidence>
<organism evidence="2 3">
    <name type="scientific">Corchorus olitorius</name>
    <dbReference type="NCBI Taxonomy" id="93759"/>
    <lineage>
        <taxon>Eukaryota</taxon>
        <taxon>Viridiplantae</taxon>
        <taxon>Streptophyta</taxon>
        <taxon>Embryophyta</taxon>
        <taxon>Tracheophyta</taxon>
        <taxon>Spermatophyta</taxon>
        <taxon>Magnoliopsida</taxon>
        <taxon>eudicotyledons</taxon>
        <taxon>Gunneridae</taxon>
        <taxon>Pentapetalae</taxon>
        <taxon>rosids</taxon>
        <taxon>malvids</taxon>
        <taxon>Malvales</taxon>
        <taxon>Malvaceae</taxon>
        <taxon>Grewioideae</taxon>
        <taxon>Apeibeae</taxon>
        <taxon>Corchorus</taxon>
    </lineage>
</organism>
<comment type="caution">
    <text evidence="2">The sequence shown here is derived from an EMBL/GenBank/DDBJ whole genome shotgun (WGS) entry which is preliminary data.</text>
</comment>
<evidence type="ECO:0000256" key="1">
    <source>
        <dbReference type="SAM" id="MobiDB-lite"/>
    </source>
</evidence>
<protein>
    <submittedName>
        <fullName evidence="2">Uncharacterized protein</fullName>
    </submittedName>
</protein>
<dbReference type="AlphaFoldDB" id="A0A1R3IAM0"/>
<feature type="compositionally biased region" description="Basic and acidic residues" evidence="1">
    <location>
        <begin position="53"/>
        <end position="69"/>
    </location>
</feature>